<organism evidence="1 2">
    <name type="scientific">Streptomyces spectabilis</name>
    <dbReference type="NCBI Taxonomy" id="68270"/>
    <lineage>
        <taxon>Bacteria</taxon>
        <taxon>Bacillati</taxon>
        <taxon>Actinomycetota</taxon>
        <taxon>Actinomycetes</taxon>
        <taxon>Kitasatosporales</taxon>
        <taxon>Streptomycetaceae</taxon>
        <taxon>Streptomyces</taxon>
    </lineage>
</organism>
<sequence>MARRGIDGLVVRETLPHEAVCLRHHRWLLGDEQHLLHVLTDVRRANQRHRRLTSRRRGSAPEQSYRIARDNLLTWFHTAAESQLQQRWTDRIHLLGEDIYGDPLRPSPNRIEIATYPETVILTGLLSSPHWRDHQESAPEIARRFQIEAGNHELAALRKLTTSLRTGLSPSQSD</sequence>
<protein>
    <submittedName>
        <fullName evidence="1">Uncharacterized protein</fullName>
    </submittedName>
</protein>
<accession>A0A7W8B4W6</accession>
<gene>
    <name evidence="1" type="ORF">FHS40_009097</name>
</gene>
<dbReference type="EMBL" id="JACHJD010000051">
    <property type="protein sequence ID" value="MBB5109967.1"/>
    <property type="molecule type" value="Genomic_DNA"/>
</dbReference>
<name>A0A7W8B4W6_STRST</name>
<keyword evidence="2" id="KW-1185">Reference proteome</keyword>
<dbReference type="Proteomes" id="UP000549009">
    <property type="component" value="Unassembled WGS sequence"/>
</dbReference>
<comment type="caution">
    <text evidence="1">The sequence shown here is derived from an EMBL/GenBank/DDBJ whole genome shotgun (WGS) entry which is preliminary data.</text>
</comment>
<dbReference type="RefSeq" id="WP_184927056.1">
    <property type="nucleotide sequence ID" value="NZ_BMSQ01000058.1"/>
</dbReference>
<reference evidence="1 2" key="1">
    <citation type="submission" date="2020-08" db="EMBL/GenBank/DDBJ databases">
        <title>Genomic Encyclopedia of Type Strains, Phase III (KMG-III): the genomes of soil and plant-associated and newly described type strains.</title>
        <authorList>
            <person name="Whitman W."/>
        </authorList>
    </citation>
    <scope>NUCLEOTIDE SEQUENCE [LARGE SCALE GENOMIC DNA]</scope>
    <source>
        <strain evidence="1 2">CECT 3146</strain>
    </source>
</reference>
<dbReference type="AlphaFoldDB" id="A0A7W8B4W6"/>
<proteinExistence type="predicted"/>
<evidence type="ECO:0000313" key="2">
    <source>
        <dbReference type="Proteomes" id="UP000549009"/>
    </source>
</evidence>
<evidence type="ECO:0000313" key="1">
    <source>
        <dbReference type="EMBL" id="MBB5109967.1"/>
    </source>
</evidence>